<gene>
    <name evidence="1" type="ORF">BpHYR1_044084</name>
</gene>
<dbReference type="Proteomes" id="UP000276133">
    <property type="component" value="Unassembled WGS sequence"/>
</dbReference>
<evidence type="ECO:0000313" key="2">
    <source>
        <dbReference type="Proteomes" id="UP000276133"/>
    </source>
</evidence>
<keyword evidence="2" id="KW-1185">Reference proteome</keyword>
<dbReference type="AlphaFoldDB" id="A0A3M7QW91"/>
<evidence type="ECO:0000313" key="1">
    <source>
        <dbReference type="EMBL" id="RNA15248.1"/>
    </source>
</evidence>
<sequence>MCIHEPFCSNLMISINILLDFYGLQIKASLKCCTPLNVYNCFLIQSAFVGCYSVASTCATTWRHKSPTAFILLLLLNELRLFEQKKWQIEVSDQK</sequence>
<comment type="caution">
    <text evidence="1">The sequence shown here is derived from an EMBL/GenBank/DDBJ whole genome shotgun (WGS) entry which is preliminary data.</text>
</comment>
<protein>
    <submittedName>
        <fullName evidence="1">Uncharacterized protein</fullName>
    </submittedName>
</protein>
<reference evidence="1 2" key="1">
    <citation type="journal article" date="2018" name="Sci. Rep.">
        <title>Genomic signatures of local adaptation to the degree of environmental predictability in rotifers.</title>
        <authorList>
            <person name="Franch-Gras L."/>
            <person name="Hahn C."/>
            <person name="Garcia-Roger E.M."/>
            <person name="Carmona M.J."/>
            <person name="Serra M."/>
            <person name="Gomez A."/>
        </authorList>
    </citation>
    <scope>NUCLEOTIDE SEQUENCE [LARGE SCALE GENOMIC DNA]</scope>
    <source>
        <strain evidence="1">HYR1</strain>
    </source>
</reference>
<accession>A0A3M7QW91</accession>
<name>A0A3M7QW91_BRAPC</name>
<organism evidence="1 2">
    <name type="scientific">Brachionus plicatilis</name>
    <name type="common">Marine rotifer</name>
    <name type="synonym">Brachionus muelleri</name>
    <dbReference type="NCBI Taxonomy" id="10195"/>
    <lineage>
        <taxon>Eukaryota</taxon>
        <taxon>Metazoa</taxon>
        <taxon>Spiralia</taxon>
        <taxon>Gnathifera</taxon>
        <taxon>Rotifera</taxon>
        <taxon>Eurotatoria</taxon>
        <taxon>Monogononta</taxon>
        <taxon>Pseudotrocha</taxon>
        <taxon>Ploima</taxon>
        <taxon>Brachionidae</taxon>
        <taxon>Brachionus</taxon>
    </lineage>
</organism>
<dbReference type="EMBL" id="REGN01005004">
    <property type="protein sequence ID" value="RNA15248.1"/>
    <property type="molecule type" value="Genomic_DNA"/>
</dbReference>
<proteinExistence type="predicted"/>